<feature type="coiled-coil region" evidence="9">
    <location>
        <begin position="63"/>
        <end position="94"/>
    </location>
</feature>
<accession>A0A1H3ZE27</accession>
<evidence type="ECO:0000259" key="12">
    <source>
        <dbReference type="PROSITE" id="PS50109"/>
    </source>
</evidence>
<organism evidence="14 15">
    <name type="scientific">Marinobacterium iners DSM 11526</name>
    <dbReference type="NCBI Taxonomy" id="1122198"/>
    <lineage>
        <taxon>Bacteria</taxon>
        <taxon>Pseudomonadati</taxon>
        <taxon>Pseudomonadota</taxon>
        <taxon>Gammaproteobacteria</taxon>
        <taxon>Oceanospirillales</taxon>
        <taxon>Oceanospirillaceae</taxon>
        <taxon>Marinobacterium</taxon>
    </lineage>
</organism>
<dbReference type="InterPro" id="IPR036890">
    <property type="entry name" value="HATPase_C_sf"/>
</dbReference>
<dbReference type="SUPFAM" id="SSF55785">
    <property type="entry name" value="PYP-like sensor domain (PAS domain)"/>
    <property type="match status" value="1"/>
</dbReference>
<keyword evidence="5" id="KW-0547">Nucleotide-binding</keyword>
<evidence type="ECO:0000256" key="9">
    <source>
        <dbReference type="SAM" id="Coils"/>
    </source>
</evidence>
<feature type="chain" id="PRO_5017211119" description="histidine kinase" evidence="11">
    <location>
        <begin position="20"/>
        <end position="476"/>
    </location>
</feature>
<evidence type="ECO:0000256" key="7">
    <source>
        <dbReference type="ARBA" id="ARBA00022840"/>
    </source>
</evidence>
<evidence type="ECO:0000256" key="4">
    <source>
        <dbReference type="ARBA" id="ARBA00022679"/>
    </source>
</evidence>
<feature type="signal peptide" evidence="11">
    <location>
        <begin position="1"/>
        <end position="19"/>
    </location>
</feature>
<keyword evidence="11" id="KW-0732">Signal</keyword>
<dbReference type="Gene3D" id="1.10.287.130">
    <property type="match status" value="1"/>
</dbReference>
<reference evidence="15" key="1">
    <citation type="submission" date="2016-10" db="EMBL/GenBank/DDBJ databases">
        <authorList>
            <person name="Varghese N."/>
            <person name="Submissions S."/>
        </authorList>
    </citation>
    <scope>NUCLEOTIDE SEQUENCE [LARGE SCALE GENOMIC DNA]</scope>
    <source>
        <strain evidence="15">DSM 11526</strain>
    </source>
</reference>
<keyword evidence="4" id="KW-0808">Transferase</keyword>
<protein>
    <recommendedName>
        <fullName evidence="2">histidine kinase</fullName>
        <ecNumber evidence="2">2.7.13.3</ecNumber>
    </recommendedName>
</protein>
<sequence length="476" mass="53618">MFRYCIALLLLLPATFAQADIFAPFRDEDGNTKWQYVANFSSGVLIILLTLAALVLFIVWRRARGYNHELEEIKANLEKRVKERTARLEQEVSEHVVTTGRLQASEAYIQNILSSMPLVLVGLDWEGTITQWNPRAEKLSGIKAINAIGRNLWAIYPDITLKPSHIEEALQKNETLTLRYSQPGSYYMDITVYPLENYSEPGVVIMVDDVTRRVIAENMLIQHDRLASMGELATTMASDINKPLQAILFDLRSFHSLLESASFLQEGGKQKEEVARLHRLLQNAAENGREVESVIQNLLEFARGRTTAPASANVIDIIEHSVDLAGEVLALPNAIPFSDVKIERHFETDLPKVPCYITELQQALLSILRYSLAALSDKVAQNREGFVPKLKLYASRSYDSLSLRIQHNGVGLSSEEQMCLFEPYPHHAENEMASASGPEKRLSFAFYVITQQHRGHMAVTSDPEVGTTFHIQLELN</sequence>
<keyword evidence="10" id="KW-0472">Membrane</keyword>
<feature type="domain" description="PAS" evidence="13">
    <location>
        <begin position="105"/>
        <end position="152"/>
    </location>
</feature>
<dbReference type="EC" id="2.7.13.3" evidence="2"/>
<dbReference type="PROSITE" id="PS50112">
    <property type="entry name" value="PAS"/>
    <property type="match status" value="1"/>
</dbReference>
<dbReference type="PROSITE" id="PS50109">
    <property type="entry name" value="HIS_KIN"/>
    <property type="match status" value="1"/>
</dbReference>
<dbReference type="Gene3D" id="3.30.450.20">
    <property type="entry name" value="PAS domain"/>
    <property type="match status" value="1"/>
</dbReference>
<dbReference type="STRING" id="1122198.SAMN02745729_1028"/>
<dbReference type="InterPro" id="IPR005467">
    <property type="entry name" value="His_kinase_dom"/>
</dbReference>
<evidence type="ECO:0000256" key="8">
    <source>
        <dbReference type="ARBA" id="ARBA00023012"/>
    </source>
</evidence>
<feature type="domain" description="Histidine kinase" evidence="12">
    <location>
        <begin position="235"/>
        <end position="476"/>
    </location>
</feature>
<comment type="catalytic activity">
    <reaction evidence="1">
        <text>ATP + protein L-histidine = ADP + protein N-phospho-L-histidine.</text>
        <dbReference type="EC" id="2.7.13.3"/>
    </reaction>
</comment>
<keyword evidence="10" id="KW-0812">Transmembrane</keyword>
<dbReference type="InterPro" id="IPR003594">
    <property type="entry name" value="HATPase_dom"/>
</dbReference>
<dbReference type="InterPro" id="IPR035965">
    <property type="entry name" value="PAS-like_dom_sf"/>
</dbReference>
<dbReference type="EMBL" id="FNRJ01000002">
    <property type="protein sequence ID" value="SEA21986.1"/>
    <property type="molecule type" value="Genomic_DNA"/>
</dbReference>
<evidence type="ECO:0000256" key="5">
    <source>
        <dbReference type="ARBA" id="ARBA00022741"/>
    </source>
</evidence>
<evidence type="ECO:0000256" key="3">
    <source>
        <dbReference type="ARBA" id="ARBA00022553"/>
    </source>
</evidence>
<feature type="transmembrane region" description="Helical" evidence="10">
    <location>
        <begin position="43"/>
        <end position="60"/>
    </location>
</feature>
<keyword evidence="10" id="KW-1133">Transmembrane helix</keyword>
<keyword evidence="7" id="KW-0067">ATP-binding</keyword>
<dbReference type="NCBIfam" id="TIGR00229">
    <property type="entry name" value="sensory_box"/>
    <property type="match status" value="1"/>
</dbReference>
<dbReference type="InterPro" id="IPR003661">
    <property type="entry name" value="HisK_dim/P_dom"/>
</dbReference>
<dbReference type="PANTHER" id="PTHR43065:SF42">
    <property type="entry name" value="TWO-COMPONENT SENSOR PPRA"/>
    <property type="match status" value="1"/>
</dbReference>
<evidence type="ECO:0000313" key="15">
    <source>
        <dbReference type="Proteomes" id="UP000242469"/>
    </source>
</evidence>
<dbReference type="GO" id="GO:0005524">
    <property type="term" value="F:ATP binding"/>
    <property type="evidence" value="ECO:0007669"/>
    <property type="project" value="UniProtKB-KW"/>
</dbReference>
<dbReference type="InterPro" id="IPR013767">
    <property type="entry name" value="PAS_fold"/>
</dbReference>
<evidence type="ECO:0000256" key="10">
    <source>
        <dbReference type="SAM" id="Phobius"/>
    </source>
</evidence>
<evidence type="ECO:0000256" key="11">
    <source>
        <dbReference type="SAM" id="SignalP"/>
    </source>
</evidence>
<evidence type="ECO:0000256" key="6">
    <source>
        <dbReference type="ARBA" id="ARBA00022777"/>
    </source>
</evidence>
<dbReference type="GO" id="GO:0000155">
    <property type="term" value="F:phosphorelay sensor kinase activity"/>
    <property type="evidence" value="ECO:0007669"/>
    <property type="project" value="InterPro"/>
</dbReference>
<evidence type="ECO:0000313" key="14">
    <source>
        <dbReference type="EMBL" id="SEA21986.1"/>
    </source>
</evidence>
<dbReference type="Gene3D" id="3.30.565.10">
    <property type="entry name" value="Histidine kinase-like ATPase, C-terminal domain"/>
    <property type="match status" value="1"/>
</dbReference>
<keyword evidence="9" id="KW-0175">Coiled coil</keyword>
<dbReference type="RefSeq" id="WP_091822947.1">
    <property type="nucleotide sequence ID" value="NZ_FNRJ01000002.1"/>
</dbReference>
<name>A0A1H3ZE27_9GAMM</name>
<dbReference type="GO" id="GO:0006355">
    <property type="term" value="P:regulation of DNA-templated transcription"/>
    <property type="evidence" value="ECO:0007669"/>
    <property type="project" value="InterPro"/>
</dbReference>
<evidence type="ECO:0000256" key="1">
    <source>
        <dbReference type="ARBA" id="ARBA00000085"/>
    </source>
</evidence>
<keyword evidence="6" id="KW-0418">Kinase</keyword>
<dbReference type="Pfam" id="PF00989">
    <property type="entry name" value="PAS"/>
    <property type="match status" value="1"/>
</dbReference>
<dbReference type="Pfam" id="PF02518">
    <property type="entry name" value="HATPase_c"/>
    <property type="match status" value="1"/>
</dbReference>
<dbReference type="SUPFAM" id="SSF55874">
    <property type="entry name" value="ATPase domain of HSP90 chaperone/DNA topoisomerase II/histidine kinase"/>
    <property type="match status" value="1"/>
</dbReference>
<dbReference type="CDD" id="cd00082">
    <property type="entry name" value="HisKA"/>
    <property type="match status" value="1"/>
</dbReference>
<dbReference type="SMART" id="SM00091">
    <property type="entry name" value="PAS"/>
    <property type="match status" value="1"/>
</dbReference>
<evidence type="ECO:0000256" key="2">
    <source>
        <dbReference type="ARBA" id="ARBA00012438"/>
    </source>
</evidence>
<proteinExistence type="predicted"/>
<gene>
    <name evidence="14" type="ORF">SAMN02745729_1028</name>
</gene>
<dbReference type="AlphaFoldDB" id="A0A1H3ZE27"/>
<dbReference type="OrthoDB" id="1931120at2"/>
<dbReference type="Proteomes" id="UP000242469">
    <property type="component" value="Unassembled WGS sequence"/>
</dbReference>
<evidence type="ECO:0000259" key="13">
    <source>
        <dbReference type="PROSITE" id="PS50112"/>
    </source>
</evidence>
<keyword evidence="8" id="KW-0902">Two-component regulatory system</keyword>
<dbReference type="InterPro" id="IPR000014">
    <property type="entry name" value="PAS"/>
</dbReference>
<keyword evidence="15" id="KW-1185">Reference proteome</keyword>
<keyword evidence="3" id="KW-0597">Phosphoprotein</keyword>
<dbReference type="PANTHER" id="PTHR43065">
    <property type="entry name" value="SENSOR HISTIDINE KINASE"/>
    <property type="match status" value="1"/>
</dbReference>